<gene>
    <name evidence="2" type="ORF">K9S39_31995</name>
</gene>
<feature type="region of interest" description="Disordered" evidence="1">
    <location>
        <begin position="90"/>
        <end position="139"/>
    </location>
</feature>
<keyword evidence="3" id="KW-1185">Reference proteome</keyword>
<name>A0ABY4MFI9_9ACTN</name>
<accession>A0ABY4MFI9</accession>
<protein>
    <recommendedName>
        <fullName evidence="4">Excreted virulence factor EspC (Type VII ESX diderm)</fullName>
    </recommendedName>
</protein>
<dbReference type="Proteomes" id="UP000830115">
    <property type="component" value="Chromosome"/>
</dbReference>
<reference evidence="2" key="1">
    <citation type="submission" date="2021-10" db="EMBL/GenBank/DDBJ databases">
        <title>Streptomyces nigrumlapis sp.nov.,an antimicrobial producing actinobacterium isolated from Black Gobi rocks.</title>
        <authorList>
            <person name="Wen Y."/>
            <person name="Zhang W."/>
            <person name="Liu X.G."/>
        </authorList>
    </citation>
    <scope>NUCLEOTIDE SEQUENCE</scope>
    <source>
        <strain evidence="2">ST13-2-2</strain>
    </source>
</reference>
<dbReference type="EMBL" id="CP086322">
    <property type="protein sequence ID" value="UQA95878.1"/>
    <property type="molecule type" value="Genomic_DNA"/>
</dbReference>
<dbReference type="RefSeq" id="WP_248866789.1">
    <property type="nucleotide sequence ID" value="NZ_CP086322.1"/>
</dbReference>
<sequence>MSDEREPSRQVDDSEFMEIAKDPAQARVLRKALEQLAGGGAGEALQEMAKEVLSGRIGLRDAVNVSAYSEAITENSQHFMREWEQLPEKERHNLATEGERYMQEQQREIDDERREAQQRNNPGAGHKAARHNGSGWSAY</sequence>
<evidence type="ECO:0000256" key="1">
    <source>
        <dbReference type="SAM" id="MobiDB-lite"/>
    </source>
</evidence>
<evidence type="ECO:0000313" key="3">
    <source>
        <dbReference type="Proteomes" id="UP000830115"/>
    </source>
</evidence>
<feature type="compositionally biased region" description="Basic and acidic residues" evidence="1">
    <location>
        <begin position="90"/>
        <end position="117"/>
    </location>
</feature>
<proteinExistence type="predicted"/>
<organism evidence="2 3">
    <name type="scientific">Streptomyces halobius</name>
    <dbReference type="NCBI Taxonomy" id="2879846"/>
    <lineage>
        <taxon>Bacteria</taxon>
        <taxon>Bacillati</taxon>
        <taxon>Actinomycetota</taxon>
        <taxon>Actinomycetes</taxon>
        <taxon>Kitasatosporales</taxon>
        <taxon>Streptomycetaceae</taxon>
        <taxon>Streptomyces</taxon>
    </lineage>
</organism>
<evidence type="ECO:0000313" key="2">
    <source>
        <dbReference type="EMBL" id="UQA95878.1"/>
    </source>
</evidence>
<evidence type="ECO:0008006" key="4">
    <source>
        <dbReference type="Google" id="ProtNLM"/>
    </source>
</evidence>